<dbReference type="SMART" id="SM00559">
    <property type="entry name" value="Ku78"/>
    <property type="match status" value="1"/>
</dbReference>
<dbReference type="Gene3D" id="1.10.1600.10">
    <property type="match status" value="1"/>
</dbReference>
<feature type="transmembrane region" description="Helical" evidence="22">
    <location>
        <begin position="463"/>
        <end position="492"/>
    </location>
</feature>
<evidence type="ECO:0000256" key="3">
    <source>
        <dbReference type="ARBA" id="ARBA00004286"/>
    </source>
</evidence>
<evidence type="ECO:0000256" key="10">
    <source>
        <dbReference type="ARBA" id="ARBA00022741"/>
    </source>
</evidence>
<dbReference type="Pfam" id="PF02735">
    <property type="entry name" value="Ku"/>
    <property type="match status" value="1"/>
</dbReference>
<dbReference type="GO" id="GO:0004386">
    <property type="term" value="F:helicase activity"/>
    <property type="evidence" value="ECO:0007669"/>
    <property type="project" value="UniProtKB-KW"/>
</dbReference>
<dbReference type="GO" id="GO:0016787">
    <property type="term" value="F:hydrolase activity"/>
    <property type="evidence" value="ECO:0007669"/>
    <property type="project" value="UniProtKB-KW"/>
</dbReference>
<dbReference type="GO" id="GO:0042162">
    <property type="term" value="F:telomeric DNA binding"/>
    <property type="evidence" value="ECO:0007669"/>
    <property type="project" value="InterPro"/>
</dbReference>
<keyword evidence="8" id="KW-0592">Phosphate transport</keyword>
<dbReference type="SUPFAM" id="SSF53300">
    <property type="entry name" value="vWA-like"/>
    <property type="match status" value="1"/>
</dbReference>
<keyword evidence="10" id="KW-0547">Nucleotide-binding</keyword>
<dbReference type="InterPro" id="IPR036494">
    <property type="entry name" value="Ku_C_sf"/>
</dbReference>
<dbReference type="GO" id="GO:0006310">
    <property type="term" value="P:DNA recombination"/>
    <property type="evidence" value="ECO:0007669"/>
    <property type="project" value="UniProtKB-KW"/>
</dbReference>
<feature type="domain" description="VWFA" evidence="23">
    <location>
        <begin position="614"/>
        <end position="770"/>
    </location>
</feature>
<keyword evidence="11" id="KW-0227">DNA damage</keyword>
<evidence type="ECO:0000256" key="20">
    <source>
        <dbReference type="ARBA" id="ARBA00023242"/>
    </source>
</evidence>
<dbReference type="SUPFAM" id="SSF101420">
    <property type="entry name" value="C-terminal domain of Ku80"/>
    <property type="match status" value="1"/>
</dbReference>
<sequence length="1368" mass="152282">MDDIVGFVPYSPELLWIVIAGLLIAFILAFGIGANDVANSFGTSVGSKVITLRQACVLATIFEILGSILIGAKVSDTIRKGIIDPTLFTNPKELMLGQVSSLFSCCIWLLVATFFNLPVSGTHSIVGATIGFALVTHGSRGIQWLEFAKIAGSWFISPALAGIISVGIFLVIKKFILEKPEHLKVGLRWLPVFYSVTIMINVFSILLSAPPLLYFDRIPLWAKFVTTILVGLLIGFFVLLIVKPRMKVTIEESLRKKHDLDSRSGGGNEVSQLTKTDGRFETYTVAQLENVNTVDKETQIDHIGMLKEFDLLSHQQKHPDQFRPYVEMQRIGKDPEISTTSGVTNGSRVRRESDRLRNEILAVDGQRNQLNNREKTKIYRLPQYANASGVPGSISNENKSLLLSAVYIPHDDNMSTVSANQHSSNEEIDEIEDKMPEVTPKEKIIDTTNDSIEIAGIFKYLQILTAIFGAFAHGGNDVSNAIGPLIGVWLIYDSGQVATSQPTPLWVLFYGGLGMSVGLWVWGRRVIQTIGEDLAKITPSSGFVIEISTAFTVLVASNLSIPISTTHCKVGSVVAIGRVRSKQGVDWSLFRNIFVAWIVTVPVTGGIAAGVMEALALVVDVGAGMCEAAPGYDSPLQMASDILQMIVQRKMFQESKDELALILYGADESNNDLADEDNYRNINVVFPLSIANWHLFEEIQKIKPGNNPADLVDAVVVAADHLRRETEGKHGFAAKRVMLFTNAATTFSDHSLKTILDSLQRQDIIVDAIGPTWGQADEEDETDENNPSDSSAQTNGHENGDDHTDSNRPTTNGHSHSSQRKPLTQQQQTGIRVIGEIVNTTEGTLFTFREALTILSVHQAKVVKPTATKYILQLADLKLHICTYIQVKDNKPAIFRLKKVYARDPTTEIKVDRGRYTKDEQDQEIEKEELTDGFRYGTTFVPINKETLDEMKYQSEKCFSVIAFSDASMMRRSVYLGDTVYEVISEPGFEEEAQAFAGLVQAMYDTNTVAIVRKCFSERSAPELGFIRPHIAHDHICMYYVKLPFAEDLREFEFENLDGTKRNQPSDEQLKCIDSLITSMDLTHADRNGEEALRPEYVFNPYVQRMFQSIARRAVTPDEPLSLSNTIMEMNDTLLRSVASKCKRTLDTIHEKFTLRDTDRRQKITTGDALFGNIDSSTKKPRLDENENIEEPITDSSITNMDSASFEAQAAAKKKAALRNVGTLTPVEDFKLLMEQGSPSFIEICKQMCNLILELVNNSHGDALFEKAFQCLQCLRDTCIQKLEPKIFNDLELLLKKQASTVDGRKDFWKKIVDEKFSLITSEECVESNVIPVEATKFLEEETPAETLANAATTNEQDGEEEDLFDLI</sequence>
<keyword evidence="9 22" id="KW-0812">Transmembrane</keyword>
<dbReference type="GO" id="GO:0005694">
    <property type="term" value="C:chromosome"/>
    <property type="evidence" value="ECO:0007669"/>
    <property type="project" value="UniProtKB-SubCell"/>
</dbReference>
<keyword evidence="13" id="KW-0347">Helicase</keyword>
<evidence type="ECO:0000256" key="17">
    <source>
        <dbReference type="ARBA" id="ARBA00023136"/>
    </source>
</evidence>
<dbReference type="Gene3D" id="3.40.50.410">
    <property type="entry name" value="von Willebrand factor, type A domain"/>
    <property type="match status" value="1"/>
</dbReference>
<keyword evidence="7" id="KW-0158">Chromosome</keyword>
<evidence type="ECO:0000256" key="19">
    <source>
        <dbReference type="ARBA" id="ARBA00023204"/>
    </source>
</evidence>
<evidence type="ECO:0000256" key="14">
    <source>
        <dbReference type="ARBA" id="ARBA00022840"/>
    </source>
</evidence>
<evidence type="ECO:0000256" key="6">
    <source>
        <dbReference type="ARBA" id="ARBA00022448"/>
    </source>
</evidence>
<comment type="caution">
    <text evidence="24">The sequence shown here is derived from an EMBL/GenBank/DDBJ whole genome shotgun (WGS) entry which is preliminary data.</text>
</comment>
<evidence type="ECO:0000256" key="7">
    <source>
        <dbReference type="ARBA" id="ARBA00022454"/>
    </source>
</evidence>
<dbReference type="EMBL" id="CAJNOI010000015">
    <property type="protein sequence ID" value="CAF0811417.1"/>
    <property type="molecule type" value="Genomic_DNA"/>
</dbReference>
<dbReference type="InterPro" id="IPR001204">
    <property type="entry name" value="Phos_transporter"/>
</dbReference>
<keyword evidence="15 22" id="KW-1133">Transmembrane helix</keyword>
<dbReference type="GO" id="GO:0006303">
    <property type="term" value="P:double-strand break repair via nonhomologous end joining"/>
    <property type="evidence" value="ECO:0007669"/>
    <property type="project" value="InterPro"/>
</dbReference>
<evidence type="ECO:0000256" key="1">
    <source>
        <dbReference type="ARBA" id="ARBA00004123"/>
    </source>
</evidence>
<dbReference type="InterPro" id="IPR002035">
    <property type="entry name" value="VWF_A"/>
</dbReference>
<dbReference type="Pfam" id="PF08785">
    <property type="entry name" value="Ku_PK_bind"/>
    <property type="match status" value="1"/>
</dbReference>
<feature type="region of interest" description="Disordered" evidence="21">
    <location>
        <begin position="775"/>
        <end position="828"/>
    </location>
</feature>
<comment type="similarity">
    <text evidence="5">Belongs to the inorganic phosphate transporter (PiT) (TC 2.A.20) family.</text>
</comment>
<keyword evidence="12" id="KW-0378">Hydrolase</keyword>
<keyword evidence="6" id="KW-0813">Transport</keyword>
<feature type="compositionally biased region" description="Polar residues" evidence="21">
    <location>
        <begin position="807"/>
        <end position="828"/>
    </location>
</feature>
<dbReference type="CDD" id="cd00873">
    <property type="entry name" value="KU80"/>
    <property type="match status" value="1"/>
</dbReference>
<feature type="compositionally biased region" description="Acidic residues" evidence="21">
    <location>
        <begin position="1357"/>
        <end position="1368"/>
    </location>
</feature>
<keyword evidence="19" id="KW-0234">DNA repair</keyword>
<evidence type="ECO:0000256" key="18">
    <source>
        <dbReference type="ARBA" id="ARBA00023172"/>
    </source>
</evidence>
<feature type="compositionally biased region" description="Low complexity" evidence="21">
    <location>
        <begin position="1347"/>
        <end position="1356"/>
    </location>
</feature>
<dbReference type="PROSITE" id="PS50234">
    <property type="entry name" value="VWFA"/>
    <property type="match status" value="1"/>
</dbReference>
<reference evidence="24" key="1">
    <citation type="submission" date="2021-02" db="EMBL/GenBank/DDBJ databases">
        <authorList>
            <person name="Nowell W R."/>
        </authorList>
    </citation>
    <scope>NUCLEOTIDE SEQUENCE</scope>
</reference>
<dbReference type="InterPro" id="IPR006164">
    <property type="entry name" value="DNA_bd_Ku70/Ku80"/>
</dbReference>
<dbReference type="InterPro" id="IPR036465">
    <property type="entry name" value="vWFA_dom_sf"/>
</dbReference>
<dbReference type="GO" id="GO:0000723">
    <property type="term" value="P:telomere maintenance"/>
    <property type="evidence" value="ECO:0007669"/>
    <property type="project" value="InterPro"/>
</dbReference>
<organism evidence="24 25">
    <name type="scientific">Adineta steineri</name>
    <dbReference type="NCBI Taxonomy" id="433720"/>
    <lineage>
        <taxon>Eukaryota</taxon>
        <taxon>Metazoa</taxon>
        <taxon>Spiralia</taxon>
        <taxon>Gnathifera</taxon>
        <taxon>Rotifera</taxon>
        <taxon>Eurotatoria</taxon>
        <taxon>Bdelloidea</taxon>
        <taxon>Adinetida</taxon>
        <taxon>Adinetidae</taxon>
        <taxon>Adineta</taxon>
    </lineage>
</organism>
<dbReference type="Pfam" id="PF03731">
    <property type="entry name" value="Ku_N"/>
    <property type="match status" value="1"/>
</dbReference>
<evidence type="ECO:0000256" key="12">
    <source>
        <dbReference type="ARBA" id="ARBA00022801"/>
    </source>
</evidence>
<dbReference type="InterPro" id="IPR014893">
    <property type="entry name" value="Ku_PK_bind"/>
</dbReference>
<dbReference type="Proteomes" id="UP000663877">
    <property type="component" value="Unassembled WGS sequence"/>
</dbReference>
<evidence type="ECO:0000313" key="24">
    <source>
        <dbReference type="EMBL" id="CAF0811417.1"/>
    </source>
</evidence>
<evidence type="ECO:0000256" key="16">
    <source>
        <dbReference type="ARBA" id="ARBA00023125"/>
    </source>
</evidence>
<feature type="region of interest" description="Disordered" evidence="21">
    <location>
        <begin position="1347"/>
        <end position="1368"/>
    </location>
</feature>
<dbReference type="GO" id="GO:0043564">
    <property type="term" value="C:Ku70:Ku80 complex"/>
    <property type="evidence" value="ECO:0007669"/>
    <property type="project" value="InterPro"/>
</dbReference>
<evidence type="ECO:0000256" key="8">
    <source>
        <dbReference type="ARBA" id="ARBA00022592"/>
    </source>
</evidence>
<evidence type="ECO:0000256" key="9">
    <source>
        <dbReference type="ARBA" id="ARBA00022692"/>
    </source>
</evidence>
<dbReference type="PANTHER" id="PTHR11101">
    <property type="entry name" value="PHOSPHATE TRANSPORTER"/>
    <property type="match status" value="1"/>
</dbReference>
<dbReference type="Gene3D" id="1.25.40.240">
    <property type="entry name" value="Ku, C-terminal domain"/>
    <property type="match status" value="1"/>
</dbReference>
<keyword evidence="17 22" id="KW-0472">Membrane</keyword>
<proteinExistence type="inferred from homology"/>
<feature type="transmembrane region" description="Helical" evidence="22">
    <location>
        <begin position="14"/>
        <end position="34"/>
    </location>
</feature>
<comment type="similarity">
    <text evidence="4">Belongs to the ku80 family.</text>
</comment>
<feature type="transmembrane region" description="Helical" evidence="22">
    <location>
        <begin position="55"/>
        <end position="74"/>
    </location>
</feature>
<comment type="subcellular location">
    <subcellularLocation>
        <location evidence="3">Chromosome</location>
    </subcellularLocation>
    <subcellularLocation>
        <location evidence="2">Membrane</location>
        <topology evidence="2">Multi-pass membrane protein</topology>
    </subcellularLocation>
    <subcellularLocation>
        <location evidence="1">Nucleus</location>
    </subcellularLocation>
</comment>
<feature type="compositionally biased region" description="Polar residues" evidence="21">
    <location>
        <begin position="787"/>
        <end position="797"/>
    </location>
</feature>
<dbReference type="Gene3D" id="2.40.290.10">
    <property type="match status" value="1"/>
</dbReference>
<feature type="transmembrane region" description="Helical" evidence="22">
    <location>
        <begin position="124"/>
        <end position="145"/>
    </location>
</feature>
<gene>
    <name evidence="24" type="ORF">BJG266_LOCUS5757</name>
</gene>
<feature type="transmembrane region" description="Helical" evidence="22">
    <location>
        <begin position="192"/>
        <end position="214"/>
    </location>
</feature>
<protein>
    <recommendedName>
        <fullName evidence="23">VWFA domain-containing protein</fullName>
    </recommendedName>
</protein>
<dbReference type="Pfam" id="PF01384">
    <property type="entry name" value="PHO4"/>
    <property type="match status" value="1"/>
</dbReference>
<dbReference type="GO" id="GO:0016020">
    <property type="term" value="C:membrane"/>
    <property type="evidence" value="ECO:0007669"/>
    <property type="project" value="UniProtKB-SubCell"/>
</dbReference>
<evidence type="ECO:0000256" key="21">
    <source>
        <dbReference type="SAM" id="MobiDB-lite"/>
    </source>
</evidence>
<feature type="transmembrane region" description="Helical" evidence="22">
    <location>
        <begin position="151"/>
        <end position="172"/>
    </location>
</feature>
<keyword evidence="14" id="KW-0067">ATP-binding</keyword>
<dbReference type="SUPFAM" id="SSF100939">
    <property type="entry name" value="SPOC domain-like"/>
    <property type="match status" value="1"/>
</dbReference>
<evidence type="ECO:0000256" key="13">
    <source>
        <dbReference type="ARBA" id="ARBA00022806"/>
    </source>
</evidence>
<accession>A0A813TLI1</accession>
<evidence type="ECO:0000256" key="22">
    <source>
        <dbReference type="SAM" id="Phobius"/>
    </source>
</evidence>
<evidence type="ECO:0000256" key="11">
    <source>
        <dbReference type="ARBA" id="ARBA00022763"/>
    </source>
</evidence>
<dbReference type="PANTHER" id="PTHR11101:SF80">
    <property type="entry name" value="PHOSPHATE TRANSPORTER"/>
    <property type="match status" value="1"/>
</dbReference>
<name>A0A813TLI1_9BILA</name>
<dbReference type="GO" id="GO:0003684">
    <property type="term" value="F:damaged DNA binding"/>
    <property type="evidence" value="ECO:0007669"/>
    <property type="project" value="InterPro"/>
</dbReference>
<keyword evidence="20" id="KW-0539">Nucleus</keyword>
<feature type="compositionally biased region" description="Acidic residues" evidence="21">
    <location>
        <begin position="776"/>
        <end position="786"/>
    </location>
</feature>
<dbReference type="InterPro" id="IPR024193">
    <property type="entry name" value="Ku80"/>
</dbReference>
<dbReference type="GO" id="GO:0005315">
    <property type="term" value="F:phosphate transmembrane transporter activity"/>
    <property type="evidence" value="ECO:0007669"/>
    <property type="project" value="InterPro"/>
</dbReference>
<feature type="transmembrane region" description="Helical" evidence="22">
    <location>
        <begin position="504"/>
        <end position="522"/>
    </location>
</feature>
<keyword evidence="18" id="KW-0233">DNA recombination</keyword>
<dbReference type="GO" id="GO:0035435">
    <property type="term" value="P:phosphate ion transmembrane transport"/>
    <property type="evidence" value="ECO:0007669"/>
    <property type="project" value="TreeGrafter"/>
</dbReference>
<dbReference type="GO" id="GO:0005524">
    <property type="term" value="F:ATP binding"/>
    <property type="evidence" value="ECO:0007669"/>
    <property type="project" value="UniProtKB-KW"/>
</dbReference>
<dbReference type="InterPro" id="IPR005161">
    <property type="entry name" value="Ku_N"/>
</dbReference>
<evidence type="ECO:0000256" key="2">
    <source>
        <dbReference type="ARBA" id="ARBA00004141"/>
    </source>
</evidence>
<keyword evidence="16" id="KW-0238">DNA-binding</keyword>
<evidence type="ECO:0000259" key="23">
    <source>
        <dbReference type="PROSITE" id="PS50234"/>
    </source>
</evidence>
<evidence type="ECO:0000256" key="15">
    <source>
        <dbReference type="ARBA" id="ARBA00022989"/>
    </source>
</evidence>
<feature type="transmembrane region" description="Helical" evidence="22">
    <location>
        <begin position="220"/>
        <end position="242"/>
    </location>
</feature>
<evidence type="ECO:0000313" key="25">
    <source>
        <dbReference type="Proteomes" id="UP000663877"/>
    </source>
</evidence>
<dbReference type="InterPro" id="IPR016194">
    <property type="entry name" value="SPOC-like_C_dom_sf"/>
</dbReference>
<evidence type="ECO:0000256" key="5">
    <source>
        <dbReference type="ARBA" id="ARBA00009916"/>
    </source>
</evidence>
<evidence type="ECO:0000256" key="4">
    <source>
        <dbReference type="ARBA" id="ARBA00007726"/>
    </source>
</evidence>